<protein>
    <submittedName>
        <fullName evidence="2">Uncharacterized protein</fullName>
    </submittedName>
</protein>
<evidence type="ECO:0000313" key="3">
    <source>
        <dbReference type="Proteomes" id="UP001590951"/>
    </source>
</evidence>
<keyword evidence="3" id="KW-1185">Reference proteome</keyword>
<comment type="caution">
    <text evidence="2">The sequence shown here is derived from an EMBL/GenBank/DDBJ whole genome shotgun (WGS) entry which is preliminary data.</text>
</comment>
<reference evidence="2 3" key="1">
    <citation type="submission" date="2024-09" db="EMBL/GenBank/DDBJ databases">
        <title>Rethinking Asexuality: The Enigmatic Case of Functional Sexual Genes in Lepraria (Stereocaulaceae).</title>
        <authorList>
            <person name="Doellman M."/>
            <person name="Sun Y."/>
            <person name="Barcenas-Pena A."/>
            <person name="Lumbsch H.T."/>
            <person name="Grewe F."/>
        </authorList>
    </citation>
    <scope>NUCLEOTIDE SEQUENCE [LARGE SCALE GENOMIC DNA]</scope>
    <source>
        <strain evidence="2 3">Grewe 0041</strain>
    </source>
</reference>
<dbReference type="Proteomes" id="UP001590951">
    <property type="component" value="Unassembled WGS sequence"/>
</dbReference>
<accession>A0ABR4BGV2</accession>
<feature type="region of interest" description="Disordered" evidence="1">
    <location>
        <begin position="1"/>
        <end position="56"/>
    </location>
</feature>
<organism evidence="2 3">
    <name type="scientific">Lepraria finkii</name>
    <dbReference type="NCBI Taxonomy" id="1340010"/>
    <lineage>
        <taxon>Eukaryota</taxon>
        <taxon>Fungi</taxon>
        <taxon>Dikarya</taxon>
        <taxon>Ascomycota</taxon>
        <taxon>Pezizomycotina</taxon>
        <taxon>Lecanoromycetes</taxon>
        <taxon>OSLEUM clade</taxon>
        <taxon>Lecanoromycetidae</taxon>
        <taxon>Lecanorales</taxon>
        <taxon>Lecanorineae</taxon>
        <taxon>Stereocaulaceae</taxon>
        <taxon>Lepraria</taxon>
    </lineage>
</organism>
<name>A0ABR4BGV2_9LECA</name>
<dbReference type="EMBL" id="JBHFEH010000006">
    <property type="protein sequence ID" value="KAL2057052.1"/>
    <property type="molecule type" value="Genomic_DNA"/>
</dbReference>
<evidence type="ECO:0000313" key="2">
    <source>
        <dbReference type="EMBL" id="KAL2057052.1"/>
    </source>
</evidence>
<feature type="region of interest" description="Disordered" evidence="1">
    <location>
        <begin position="106"/>
        <end position="167"/>
    </location>
</feature>
<feature type="compositionally biased region" description="Gly residues" evidence="1">
    <location>
        <begin position="117"/>
        <end position="134"/>
    </location>
</feature>
<evidence type="ECO:0000256" key="1">
    <source>
        <dbReference type="SAM" id="MobiDB-lite"/>
    </source>
</evidence>
<gene>
    <name evidence="2" type="ORF">ABVK25_002791</name>
</gene>
<sequence>MLRLPPTRILRSPDPDPSTTQRPLPIPPMNIPHENLNDADAESLLPPYSPPAGSYRGHNSEAEYLAALRAWAEDKAFVQPHDKCGLAGFYGKETMEECIAKNPELRLGRKKGRKGSKGGNGGEASRGVEAGAGEGVVEELRRDEGANAEGRRRKSSIGQWLSRKRTG</sequence>
<proteinExistence type="predicted"/>